<organism evidence="2 3">
    <name type="scientific">Paramecium tetraurelia</name>
    <dbReference type="NCBI Taxonomy" id="5888"/>
    <lineage>
        <taxon>Eukaryota</taxon>
        <taxon>Sar</taxon>
        <taxon>Alveolata</taxon>
        <taxon>Ciliophora</taxon>
        <taxon>Intramacronucleata</taxon>
        <taxon>Oligohymenophorea</taxon>
        <taxon>Peniculida</taxon>
        <taxon>Parameciidae</taxon>
        <taxon>Paramecium</taxon>
    </lineage>
</organism>
<dbReference type="EMBL" id="CT868009">
    <property type="protein sequence ID" value="CAK60780.1"/>
    <property type="molecule type" value="Genomic_DNA"/>
</dbReference>
<reference evidence="2 3" key="1">
    <citation type="journal article" date="2006" name="Nature">
        <title>Global trends of whole-genome duplications revealed by the ciliate Paramecium tetraurelia.</title>
        <authorList>
            <consortium name="Genoscope"/>
            <person name="Aury J.-M."/>
            <person name="Jaillon O."/>
            <person name="Duret L."/>
            <person name="Noel B."/>
            <person name="Jubin C."/>
            <person name="Porcel B.M."/>
            <person name="Segurens B."/>
            <person name="Daubin V."/>
            <person name="Anthouard V."/>
            <person name="Aiach N."/>
            <person name="Arnaiz O."/>
            <person name="Billaut A."/>
            <person name="Beisson J."/>
            <person name="Blanc I."/>
            <person name="Bouhouche K."/>
            <person name="Camara F."/>
            <person name="Duharcourt S."/>
            <person name="Guigo R."/>
            <person name="Gogendeau D."/>
            <person name="Katinka M."/>
            <person name="Keller A.-M."/>
            <person name="Kissmehl R."/>
            <person name="Klotz C."/>
            <person name="Koll F."/>
            <person name="Le Moue A."/>
            <person name="Lepere C."/>
            <person name="Malinsky S."/>
            <person name="Nowacki M."/>
            <person name="Nowak J.K."/>
            <person name="Plattner H."/>
            <person name="Poulain J."/>
            <person name="Ruiz F."/>
            <person name="Serrano V."/>
            <person name="Zagulski M."/>
            <person name="Dessen P."/>
            <person name="Betermier M."/>
            <person name="Weissenbach J."/>
            <person name="Scarpelli C."/>
            <person name="Schachter V."/>
            <person name="Sperling L."/>
            <person name="Meyer E."/>
            <person name="Cohen J."/>
            <person name="Wincker P."/>
        </authorList>
    </citation>
    <scope>NUCLEOTIDE SEQUENCE [LARGE SCALE GENOMIC DNA]</scope>
    <source>
        <strain evidence="2 3">Stock d4-2</strain>
    </source>
</reference>
<gene>
    <name evidence="2" type="ORF">GSPATT00031009001</name>
</gene>
<keyword evidence="3" id="KW-1185">Reference proteome</keyword>
<accession>A0BQG3</accession>
<dbReference type="RefSeq" id="XP_001428178.1">
    <property type="nucleotide sequence ID" value="XM_001428141.1"/>
</dbReference>
<dbReference type="HOGENOM" id="CLU_549165_0_0_1"/>
<feature type="compositionally biased region" description="Polar residues" evidence="1">
    <location>
        <begin position="443"/>
        <end position="460"/>
    </location>
</feature>
<dbReference type="KEGG" id="ptm:GSPATT00031009001"/>
<evidence type="ECO:0000256" key="1">
    <source>
        <dbReference type="SAM" id="MobiDB-lite"/>
    </source>
</evidence>
<dbReference type="STRING" id="5888.A0BQG3"/>
<dbReference type="GeneID" id="5013962"/>
<dbReference type="Proteomes" id="UP000000600">
    <property type="component" value="Unassembled WGS sequence"/>
</dbReference>
<proteinExistence type="predicted"/>
<dbReference type="OrthoDB" id="1305at2759"/>
<feature type="region of interest" description="Disordered" evidence="1">
    <location>
        <begin position="441"/>
        <end position="460"/>
    </location>
</feature>
<dbReference type="AlphaFoldDB" id="A0BQG3"/>
<dbReference type="InParanoid" id="A0BQG3"/>
<name>A0BQG3_PARTE</name>
<evidence type="ECO:0000313" key="2">
    <source>
        <dbReference type="EMBL" id="CAK60780.1"/>
    </source>
</evidence>
<dbReference type="eggNOG" id="ENOG502SJP3">
    <property type="taxonomic scope" value="Eukaryota"/>
</dbReference>
<sequence length="516" mass="60517">MMKQEQDKSIWEWVPCNYDVKRIVKDTQTSWNLSPQISLKIPAENGTIDPIINIKIDQSRPFIYSDNLGWNWHKSWNLPDIGLEMEVQFYMLSLSLDYRPLDQRAPCPSKQHICIHRNYSKCKLQIVKPIITPMKTHHLLEVGAKGNLKVDMENGKCIFSGLKFNTTSYNHDHQRFHIVITLYLCQSKFEFPQILDSRISPPIFVDSRKSARDIVKQKIQKLQSYFDPFLPNNLEKQFLIIKPSNQEVIKNSIEGLINYFTAPNIRHKVKHPIFLLLKFSACISLYVNSAKIKFTEPDNLIQTLQHVLSTSNALQGIQKIDQKLIILYIDCKANETKSQQNMKKILEFLEPLNNDCVQVIMDINDVPKGFIQIENLDQMQQAYHRVYNSLLKYKREDDQIDQEQLEEEYNAKIPEKKKKKELKEPEQLVNPERIRKIIHISGTLPNQSSNSMPEQESNQIKMEQQFSIPNNVQLRLPNQEQSQQYLQQSQLQQQQLQQNLAFNPMSLWLYLQKLPS</sequence>
<dbReference type="OMA" id="QAYHRVY"/>
<protein>
    <submittedName>
        <fullName evidence="2">Uncharacterized protein</fullName>
    </submittedName>
</protein>
<evidence type="ECO:0000313" key="3">
    <source>
        <dbReference type="Proteomes" id="UP000000600"/>
    </source>
</evidence>